<dbReference type="Gene3D" id="3.40.50.720">
    <property type="entry name" value="NAD(P)-binding Rossmann-like Domain"/>
    <property type="match status" value="1"/>
</dbReference>
<dbReference type="AlphaFoldDB" id="A0A846M6U2"/>
<reference evidence="2 3" key="1">
    <citation type="submission" date="2020-03" db="EMBL/GenBank/DDBJ databases">
        <title>Genomic Encyclopedia of Type Strains, Phase IV (KMG-IV): sequencing the most valuable type-strain genomes for metagenomic binning, comparative biology and taxonomic classification.</title>
        <authorList>
            <person name="Goeker M."/>
        </authorList>
    </citation>
    <scope>NUCLEOTIDE SEQUENCE [LARGE SCALE GENOMIC DNA]</scope>
    <source>
        <strain evidence="2 3">DSM 21299</strain>
    </source>
</reference>
<dbReference type="EMBL" id="JAASQR010000004">
    <property type="protein sequence ID" value="NIJ18007.1"/>
    <property type="molecule type" value="Genomic_DNA"/>
</dbReference>
<dbReference type="InterPro" id="IPR036291">
    <property type="entry name" value="NAD(P)-bd_dom_sf"/>
</dbReference>
<dbReference type="RefSeq" id="WP_167304910.1">
    <property type="nucleotide sequence ID" value="NZ_JAASQR010000004.1"/>
</dbReference>
<keyword evidence="1" id="KW-0560">Oxidoreductase</keyword>
<sequence>MAFTAGNVPDQNGRTFLVTGANTGIGLEVAKALAAKGARVLMGCRDSGKAHAAMDHIKTAVPGANLAYVPLDQADLSSVRHAAEQVIAEPRLDVLVNNAGIMIPPLARTAQGAESQFGVNHLGTFALTSLLLPKLAQTDGARVVVTSSLAHRQGRMMWDNLHAEHGYNSGRFYGQSKLANLLFVLELDRRLRAAGSPVRAIGCHPGVALTELMRHLPSWTQPLLPVMRPLFNPVVAAAWPALQAATDPNAEGGGYYGPQGGWEMRGASGPARVEKHCHDLEDARRLWDISIELTGVDQGLAPA</sequence>
<dbReference type="Proteomes" id="UP000576821">
    <property type="component" value="Unassembled WGS sequence"/>
</dbReference>
<evidence type="ECO:0000313" key="3">
    <source>
        <dbReference type="Proteomes" id="UP000576821"/>
    </source>
</evidence>
<name>A0A846M6U2_9SPHN</name>
<protein>
    <submittedName>
        <fullName evidence="2">NAD(P)-dependent dehydrogenase (Short-subunit alcohol dehydrogenase family)</fullName>
    </submittedName>
</protein>
<dbReference type="NCBIfam" id="NF004846">
    <property type="entry name" value="PRK06197.1"/>
    <property type="match status" value="1"/>
</dbReference>
<dbReference type="PRINTS" id="PR00081">
    <property type="entry name" value="GDHRDH"/>
</dbReference>
<keyword evidence="3" id="KW-1185">Reference proteome</keyword>
<dbReference type="InterPro" id="IPR002347">
    <property type="entry name" value="SDR_fam"/>
</dbReference>
<dbReference type="Pfam" id="PF00106">
    <property type="entry name" value="adh_short"/>
    <property type="match status" value="1"/>
</dbReference>
<dbReference type="GO" id="GO:0016491">
    <property type="term" value="F:oxidoreductase activity"/>
    <property type="evidence" value="ECO:0007669"/>
    <property type="project" value="UniProtKB-KW"/>
</dbReference>
<dbReference type="PANTHER" id="PTHR43157:SF31">
    <property type="entry name" value="PHOSPHATIDYLINOSITOL-GLYCAN BIOSYNTHESIS CLASS F PROTEIN"/>
    <property type="match status" value="1"/>
</dbReference>
<dbReference type="PANTHER" id="PTHR43157">
    <property type="entry name" value="PHOSPHATIDYLINOSITOL-GLYCAN BIOSYNTHESIS CLASS F PROTEIN-RELATED"/>
    <property type="match status" value="1"/>
</dbReference>
<organism evidence="2 3">
    <name type="scientific">Sphingobium vermicomposti</name>
    <dbReference type="NCBI Taxonomy" id="529005"/>
    <lineage>
        <taxon>Bacteria</taxon>
        <taxon>Pseudomonadati</taxon>
        <taxon>Pseudomonadota</taxon>
        <taxon>Alphaproteobacteria</taxon>
        <taxon>Sphingomonadales</taxon>
        <taxon>Sphingomonadaceae</taxon>
        <taxon>Sphingobium</taxon>
    </lineage>
</organism>
<evidence type="ECO:0000313" key="2">
    <source>
        <dbReference type="EMBL" id="NIJ18007.1"/>
    </source>
</evidence>
<accession>A0A846M6U2</accession>
<gene>
    <name evidence="2" type="ORF">FHS54_003007</name>
</gene>
<evidence type="ECO:0000256" key="1">
    <source>
        <dbReference type="ARBA" id="ARBA00023002"/>
    </source>
</evidence>
<dbReference type="SUPFAM" id="SSF51735">
    <property type="entry name" value="NAD(P)-binding Rossmann-fold domains"/>
    <property type="match status" value="1"/>
</dbReference>
<comment type="caution">
    <text evidence="2">The sequence shown here is derived from an EMBL/GenBank/DDBJ whole genome shotgun (WGS) entry which is preliminary data.</text>
</comment>
<proteinExistence type="predicted"/>